<feature type="region of interest" description="Disordered" evidence="1">
    <location>
        <begin position="349"/>
        <end position="379"/>
    </location>
</feature>
<dbReference type="PANTHER" id="PTHR33356:SF16">
    <property type="entry name" value="G PATCH DOMAIN PROTEIN"/>
    <property type="match status" value="1"/>
</dbReference>
<feature type="region of interest" description="Disordered" evidence="1">
    <location>
        <begin position="189"/>
        <end position="260"/>
    </location>
</feature>
<organism evidence="2 3">
    <name type="scientific">Juglans regia</name>
    <name type="common">English walnut</name>
    <dbReference type="NCBI Taxonomy" id="51240"/>
    <lineage>
        <taxon>Eukaryota</taxon>
        <taxon>Viridiplantae</taxon>
        <taxon>Streptophyta</taxon>
        <taxon>Embryophyta</taxon>
        <taxon>Tracheophyta</taxon>
        <taxon>Spermatophyta</taxon>
        <taxon>Magnoliopsida</taxon>
        <taxon>eudicotyledons</taxon>
        <taxon>Gunneridae</taxon>
        <taxon>Pentapetalae</taxon>
        <taxon>rosids</taxon>
        <taxon>fabids</taxon>
        <taxon>Fagales</taxon>
        <taxon>Juglandaceae</taxon>
        <taxon>Juglans</taxon>
    </lineage>
</organism>
<dbReference type="AlphaFoldDB" id="A0A2I4E0Q7"/>
<dbReference type="GeneID" id="108985232"/>
<dbReference type="RefSeq" id="XP_018812982.2">
    <property type="nucleotide sequence ID" value="XM_018957437.2"/>
</dbReference>
<name>A0A2I4E0Q7_JUGRE</name>
<evidence type="ECO:0000313" key="2">
    <source>
        <dbReference type="Proteomes" id="UP000235220"/>
    </source>
</evidence>
<dbReference type="KEGG" id="jre:108985232"/>
<dbReference type="Proteomes" id="UP000235220">
    <property type="component" value="Chromosome 5"/>
</dbReference>
<dbReference type="OrthoDB" id="1709562at2759"/>
<evidence type="ECO:0000313" key="3">
    <source>
        <dbReference type="RefSeq" id="XP_018812982.2"/>
    </source>
</evidence>
<dbReference type="Gramene" id="Jr05_07900_p1">
    <property type="protein sequence ID" value="cds.Jr05_07900_p1"/>
    <property type="gene ID" value="Jr05_07900"/>
</dbReference>
<sequence length="379" mass="42465">MAVDRHTPDLLLPSQFDPYDEQDLFPENILKPSHLHKDFSSNSKPWEADPHGHGNESVFSNSPVESDLGSADTESDRDDDYIAELTRQMSHYMLQEDHDQNSLPCTEKMEKTWGLAGSPQSTLWPPLGSSHGSPHIGSSQEDPFRYGTYDEGLRSSSFKPGVGLNSNPALTDDQLRAIQVFYTLKQRAMKQQDSPNWPGRQAKAPTRQPEQLRDQQPDQQVHEQKGGLCINFGRSLDGGKSRTTNPWTQSPTQREPQVKCNQQKGLSAMRMFVLGGESSSESSCNGTGVFLPRGIWYSSEPRKKPGCSNVFIPARVVQALQLHFDQMGVKPRTKAGGCPLQLAADGWMGRRNDSKQKRQQRTAPAMSHHHMGLPQEWKY</sequence>
<dbReference type="FunCoup" id="A0A2I4E0Q7">
    <property type="interactions" value="6"/>
</dbReference>
<evidence type="ECO:0000256" key="1">
    <source>
        <dbReference type="SAM" id="MobiDB-lite"/>
    </source>
</evidence>
<protein>
    <submittedName>
        <fullName evidence="3">Uncharacterized protein LOC108985232 isoform X1</fullName>
    </submittedName>
</protein>
<gene>
    <name evidence="3" type="primary">LOC108985232</name>
</gene>
<keyword evidence="2" id="KW-1185">Reference proteome</keyword>
<proteinExistence type="predicted"/>
<accession>A0A2I4E0Q7</accession>
<dbReference type="PANTHER" id="PTHR33356">
    <property type="entry name" value="TIP41-LIKE PROTEIN"/>
    <property type="match status" value="1"/>
</dbReference>
<feature type="compositionally biased region" description="Basic and acidic residues" evidence="1">
    <location>
        <begin position="210"/>
        <end position="225"/>
    </location>
</feature>
<feature type="region of interest" description="Disordered" evidence="1">
    <location>
        <begin position="1"/>
        <end position="77"/>
    </location>
</feature>
<reference evidence="3" key="1">
    <citation type="submission" date="2025-08" db="UniProtKB">
        <authorList>
            <consortium name="RefSeq"/>
        </authorList>
    </citation>
    <scope>IDENTIFICATION</scope>
    <source>
        <tissue evidence="3">Leaves</tissue>
    </source>
</reference>
<feature type="compositionally biased region" description="Polar residues" evidence="1">
    <location>
        <begin position="241"/>
        <end position="260"/>
    </location>
</feature>
<dbReference type="STRING" id="51240.A0A2I4E0Q7"/>